<dbReference type="Pfam" id="PF13704">
    <property type="entry name" value="Glyco_tranf_2_4"/>
    <property type="match status" value="1"/>
</dbReference>
<evidence type="ECO:0000256" key="1">
    <source>
        <dbReference type="ARBA" id="ARBA00004167"/>
    </source>
</evidence>
<protein>
    <submittedName>
        <fullName evidence="4">Uncharacterized protein</fullName>
    </submittedName>
</protein>
<dbReference type="GeneID" id="25726348"/>
<keyword evidence="3" id="KW-1133">Transmembrane helix</keyword>
<dbReference type="GO" id="GO:0016020">
    <property type="term" value="C:membrane"/>
    <property type="evidence" value="ECO:0007669"/>
    <property type="project" value="UniProtKB-SubCell"/>
</dbReference>
<organism evidence="4 5">
    <name type="scientific">Monoraphidium neglectum</name>
    <dbReference type="NCBI Taxonomy" id="145388"/>
    <lineage>
        <taxon>Eukaryota</taxon>
        <taxon>Viridiplantae</taxon>
        <taxon>Chlorophyta</taxon>
        <taxon>core chlorophytes</taxon>
        <taxon>Chlorophyceae</taxon>
        <taxon>CS clade</taxon>
        <taxon>Sphaeropleales</taxon>
        <taxon>Selenastraceae</taxon>
        <taxon>Monoraphidium</taxon>
    </lineage>
</organism>
<accession>A0A0D2NUG4</accession>
<evidence type="ECO:0000313" key="4">
    <source>
        <dbReference type="EMBL" id="KIZ07731.1"/>
    </source>
</evidence>
<gene>
    <name evidence="4" type="ORF">MNEG_0230</name>
</gene>
<dbReference type="STRING" id="145388.A0A0D2NUG4"/>
<dbReference type="Proteomes" id="UP000054498">
    <property type="component" value="Unassembled WGS sequence"/>
</dbReference>
<comment type="subcellular location">
    <subcellularLocation>
        <location evidence="1">Membrane</location>
        <topology evidence="1">Single-pass membrane protein</topology>
    </subcellularLocation>
</comment>
<keyword evidence="5" id="KW-1185">Reference proteome</keyword>
<proteinExistence type="predicted"/>
<keyword evidence="2" id="KW-0812">Transmembrane</keyword>
<dbReference type="GO" id="GO:0016757">
    <property type="term" value="F:glycosyltransferase activity"/>
    <property type="evidence" value="ECO:0007669"/>
    <property type="project" value="TreeGrafter"/>
</dbReference>
<dbReference type="EMBL" id="KK100236">
    <property type="protein sequence ID" value="KIZ07731.1"/>
    <property type="molecule type" value="Genomic_DNA"/>
</dbReference>
<dbReference type="KEGG" id="mng:MNEG_0230"/>
<dbReference type="PANTHER" id="PTHR21461">
    <property type="entry name" value="GLYCOSYLTRANSFERASE FAMILY 92 PROTEIN"/>
    <property type="match status" value="1"/>
</dbReference>
<name>A0A0D2NUG4_9CHLO</name>
<evidence type="ECO:0000256" key="2">
    <source>
        <dbReference type="ARBA" id="ARBA00022692"/>
    </source>
</evidence>
<sequence length="322" mass="35390">MAARDASAATSLLQSARARWPDGYVALCVVAKDQHRDLRYWIAYHRWLGVDKFYVMDHNSSRPMLPVVMDLVRQGVVEYQYFVGRPRRLPAFSDSNQWRGYHNCIAQHASRHAWLGLLDADEFVVFQPGALAAGSGHNLPLLLARLEKKRVGALALNWVLFGSSGHKTRPQGGPLASYTACIPASHPESTHVKVIAHTASLLDMGGTPHEAQLRPGASVVDADGAPSSAPKSDAARWASVALYHYVLKSRAEFADKMGRGSGAGNIKTWEYWDYVEPLATGTCTHALDVSAAFLASKPRLRPPGRLGQWFLLLHVSCASRWT</sequence>
<evidence type="ECO:0000256" key="3">
    <source>
        <dbReference type="ARBA" id="ARBA00022989"/>
    </source>
</evidence>
<dbReference type="GO" id="GO:0005737">
    <property type="term" value="C:cytoplasm"/>
    <property type="evidence" value="ECO:0007669"/>
    <property type="project" value="TreeGrafter"/>
</dbReference>
<dbReference type="PANTHER" id="PTHR21461:SF69">
    <property type="entry name" value="GLYCOSYLTRANSFERASE FAMILY 92 PROTEIN"/>
    <property type="match status" value="1"/>
</dbReference>
<dbReference type="AlphaFoldDB" id="A0A0D2NUG4"/>
<keyword evidence="3" id="KW-0472">Membrane</keyword>
<evidence type="ECO:0000313" key="5">
    <source>
        <dbReference type="Proteomes" id="UP000054498"/>
    </source>
</evidence>
<dbReference type="OrthoDB" id="2526284at2759"/>
<reference evidence="4 5" key="1">
    <citation type="journal article" date="2013" name="BMC Genomics">
        <title>Reconstruction of the lipid metabolism for the microalga Monoraphidium neglectum from its genome sequence reveals characteristics suitable for biofuel production.</title>
        <authorList>
            <person name="Bogen C."/>
            <person name="Al-Dilaimi A."/>
            <person name="Albersmeier A."/>
            <person name="Wichmann J."/>
            <person name="Grundmann M."/>
            <person name="Rupp O."/>
            <person name="Lauersen K.J."/>
            <person name="Blifernez-Klassen O."/>
            <person name="Kalinowski J."/>
            <person name="Goesmann A."/>
            <person name="Mussgnug J.H."/>
            <person name="Kruse O."/>
        </authorList>
    </citation>
    <scope>NUCLEOTIDE SEQUENCE [LARGE SCALE GENOMIC DNA]</scope>
    <source>
        <strain evidence="4 5">SAG 48.87</strain>
    </source>
</reference>
<dbReference type="RefSeq" id="XP_013906750.1">
    <property type="nucleotide sequence ID" value="XM_014051296.1"/>
</dbReference>